<evidence type="ECO:0000313" key="4">
    <source>
        <dbReference type="Proteomes" id="UP000010138"/>
    </source>
</evidence>
<dbReference type="RefSeq" id="WP_006150486.1">
    <property type="nucleotide sequence ID" value="NZ_AFNN01000011.1"/>
</dbReference>
<evidence type="ECO:0000313" key="3">
    <source>
        <dbReference type="EMBL" id="EGL86916.1"/>
    </source>
</evidence>
<sequence>MTFAEEFKSWRLSKGFNKVEAGEYLEVSPVAVYYWEKGIVQPTDSKLFTICEKMDLNPQLFLKKKTNPFAEELKKRRSELGLTQTELSRELGYCINSIAKWELGKPPSKIALEDICSYFGMEVEVWERLLSGNNHEDMKEVALESTE</sequence>
<dbReference type="AlphaFoldDB" id="F5W018"/>
<dbReference type="PANTHER" id="PTHR46558">
    <property type="entry name" value="TRACRIPTIONAL REGULATORY PROTEIN-RELATED-RELATED"/>
    <property type="match status" value="1"/>
</dbReference>
<accession>F5W018</accession>
<dbReference type="CDD" id="cd00093">
    <property type="entry name" value="HTH_XRE"/>
    <property type="match status" value="2"/>
</dbReference>
<dbReference type="SUPFAM" id="SSF47413">
    <property type="entry name" value="lambda repressor-like DNA-binding domains"/>
    <property type="match status" value="2"/>
</dbReference>
<dbReference type="EMBL" id="AFNN01000011">
    <property type="protein sequence ID" value="EGL86916.1"/>
    <property type="molecule type" value="Genomic_DNA"/>
</dbReference>
<evidence type="ECO:0000256" key="1">
    <source>
        <dbReference type="ARBA" id="ARBA00023125"/>
    </source>
</evidence>
<dbReference type="Gene3D" id="1.10.260.40">
    <property type="entry name" value="lambda repressor-like DNA-binding domains"/>
    <property type="match status" value="2"/>
</dbReference>
<gene>
    <name evidence="3" type="ORF">HMPREF9967_1033</name>
</gene>
<organism evidence="3 4">
    <name type="scientific">Streptococcus infantis SK1076</name>
    <dbReference type="NCBI Taxonomy" id="1005705"/>
    <lineage>
        <taxon>Bacteria</taxon>
        <taxon>Bacillati</taxon>
        <taxon>Bacillota</taxon>
        <taxon>Bacilli</taxon>
        <taxon>Lactobacillales</taxon>
        <taxon>Streptococcaceae</taxon>
        <taxon>Streptococcus</taxon>
    </lineage>
</organism>
<dbReference type="InterPro" id="IPR001387">
    <property type="entry name" value="Cro/C1-type_HTH"/>
</dbReference>
<comment type="caution">
    <text evidence="3">The sequence shown here is derived from an EMBL/GenBank/DDBJ whole genome shotgun (WGS) entry which is preliminary data.</text>
</comment>
<protein>
    <submittedName>
        <fullName evidence="3">DNA-binding helix-turn-helix protein</fullName>
    </submittedName>
</protein>
<dbReference type="InterPro" id="IPR010982">
    <property type="entry name" value="Lambda_DNA-bd_dom_sf"/>
</dbReference>
<reference evidence="3 4" key="1">
    <citation type="submission" date="2011-04" db="EMBL/GenBank/DDBJ databases">
        <authorList>
            <person name="Durkin A.S."/>
            <person name="Radune D."/>
            <person name="Hostetler J."/>
            <person name="Torralba M."/>
            <person name="Gillis M."/>
            <person name="Methe B."/>
            <person name="Sutton G."/>
            <person name="Nelson K.E."/>
        </authorList>
    </citation>
    <scope>NUCLEOTIDE SEQUENCE [LARGE SCALE GENOMIC DNA]</scope>
    <source>
        <strain evidence="3 4">SK1076</strain>
    </source>
</reference>
<dbReference type="PANTHER" id="PTHR46558:SF4">
    <property type="entry name" value="DNA-BIDING PHAGE PROTEIN"/>
    <property type="match status" value="1"/>
</dbReference>
<dbReference type="Proteomes" id="UP000010138">
    <property type="component" value="Unassembled WGS sequence"/>
</dbReference>
<keyword evidence="1 3" id="KW-0238">DNA-binding</keyword>
<dbReference type="SMART" id="SM00530">
    <property type="entry name" value="HTH_XRE"/>
    <property type="match status" value="2"/>
</dbReference>
<feature type="domain" description="HTH cro/C1-type" evidence="2">
    <location>
        <begin position="73"/>
        <end position="126"/>
    </location>
</feature>
<dbReference type="GO" id="GO:0003677">
    <property type="term" value="F:DNA binding"/>
    <property type="evidence" value="ECO:0007669"/>
    <property type="project" value="UniProtKB-KW"/>
</dbReference>
<name>F5W018_9STRE</name>
<dbReference type="PROSITE" id="PS50943">
    <property type="entry name" value="HTH_CROC1"/>
    <property type="match status" value="2"/>
</dbReference>
<feature type="domain" description="HTH cro/C1-type" evidence="2">
    <location>
        <begin position="7"/>
        <end position="61"/>
    </location>
</feature>
<proteinExistence type="predicted"/>
<dbReference type="OrthoDB" id="9805856at2"/>
<evidence type="ECO:0000259" key="2">
    <source>
        <dbReference type="PROSITE" id="PS50943"/>
    </source>
</evidence>
<dbReference type="Pfam" id="PF01381">
    <property type="entry name" value="HTH_3"/>
    <property type="match status" value="2"/>
</dbReference>